<organism evidence="2 3">
    <name type="scientific">Citrus x changshan-huyou</name>
    <dbReference type="NCBI Taxonomy" id="2935761"/>
    <lineage>
        <taxon>Eukaryota</taxon>
        <taxon>Viridiplantae</taxon>
        <taxon>Streptophyta</taxon>
        <taxon>Embryophyta</taxon>
        <taxon>Tracheophyta</taxon>
        <taxon>Spermatophyta</taxon>
        <taxon>Magnoliopsida</taxon>
        <taxon>eudicotyledons</taxon>
        <taxon>Gunneridae</taxon>
        <taxon>Pentapetalae</taxon>
        <taxon>rosids</taxon>
        <taxon>malvids</taxon>
        <taxon>Sapindales</taxon>
        <taxon>Rutaceae</taxon>
        <taxon>Aurantioideae</taxon>
        <taxon>Citrus</taxon>
    </lineage>
</organism>
<evidence type="ECO:0000313" key="2">
    <source>
        <dbReference type="EMBL" id="KAK9192643.1"/>
    </source>
</evidence>
<evidence type="ECO:0000313" key="3">
    <source>
        <dbReference type="Proteomes" id="UP001428341"/>
    </source>
</evidence>
<dbReference type="AlphaFoldDB" id="A0AAP0QHH0"/>
<proteinExistence type="predicted"/>
<protein>
    <submittedName>
        <fullName evidence="2">Uncharacterized protein</fullName>
    </submittedName>
</protein>
<name>A0AAP0QHH0_9ROSI</name>
<feature type="region of interest" description="Disordered" evidence="1">
    <location>
        <begin position="60"/>
        <end position="91"/>
    </location>
</feature>
<sequence length="124" mass="14487">MRNRQSPQKVLPFWMIKQGMNLTKEQRAVKQEPVAEDDKTNLKNEYIKEYHDTFLKKQQELGKAGKNQRKPVVDGISRVSSNRQVGIKSNGKRMREMMTSIGRSLDVGRSGKSLEFCYFRFFNI</sequence>
<dbReference type="EMBL" id="JBCGBO010000006">
    <property type="protein sequence ID" value="KAK9192643.1"/>
    <property type="molecule type" value="Genomic_DNA"/>
</dbReference>
<dbReference type="Proteomes" id="UP001428341">
    <property type="component" value="Unassembled WGS sequence"/>
</dbReference>
<evidence type="ECO:0000256" key="1">
    <source>
        <dbReference type="SAM" id="MobiDB-lite"/>
    </source>
</evidence>
<keyword evidence="3" id="KW-1185">Reference proteome</keyword>
<reference evidence="2 3" key="1">
    <citation type="submission" date="2024-05" db="EMBL/GenBank/DDBJ databases">
        <title>Haplotype-resolved chromosome-level genome assembly of Huyou (Citrus changshanensis).</title>
        <authorList>
            <person name="Miao C."/>
            <person name="Chen W."/>
            <person name="Wu Y."/>
            <person name="Wang L."/>
            <person name="Zhao S."/>
            <person name="Grierson D."/>
            <person name="Xu C."/>
            <person name="Chen K."/>
        </authorList>
    </citation>
    <scope>NUCLEOTIDE SEQUENCE [LARGE SCALE GENOMIC DNA]</scope>
    <source>
        <strain evidence="2">01-14</strain>
        <tissue evidence="2">Leaf</tissue>
    </source>
</reference>
<gene>
    <name evidence="2" type="ORF">WN944_003336</name>
</gene>
<comment type="caution">
    <text evidence="2">The sequence shown here is derived from an EMBL/GenBank/DDBJ whole genome shotgun (WGS) entry which is preliminary data.</text>
</comment>
<accession>A0AAP0QHH0</accession>